<reference evidence="2 3" key="1">
    <citation type="journal article" date="2014" name="PLoS Genet.">
        <title>Phylogenetically driven sequencing of extremely halophilic archaea reveals strategies for static and dynamic osmo-response.</title>
        <authorList>
            <person name="Becker E.A."/>
            <person name="Seitzer P.M."/>
            <person name="Tritt A."/>
            <person name="Larsen D."/>
            <person name="Krusor M."/>
            <person name="Yao A.I."/>
            <person name="Wu D."/>
            <person name="Madern D."/>
            <person name="Eisen J.A."/>
            <person name="Darling A.E."/>
            <person name="Facciotti M.T."/>
        </authorList>
    </citation>
    <scope>NUCLEOTIDE SEQUENCE [LARGE SCALE GENOMIC DNA]</scope>
    <source>
        <strain evidence="2 3">DSM 18795</strain>
    </source>
</reference>
<evidence type="ECO:0000313" key="3">
    <source>
        <dbReference type="Proteomes" id="UP000011531"/>
    </source>
</evidence>
<sequence>MDSYPKFILVAATSLLIGIPLWLAVFSPVEMDSYPKFILVAATSLLIGIPLWLAVFSPELLSVELFTSVGFWIPIVILLLVMLFGFWIGQQSKFT</sequence>
<evidence type="ECO:0000256" key="1">
    <source>
        <dbReference type="SAM" id="Phobius"/>
    </source>
</evidence>
<feature type="transmembrane region" description="Helical" evidence="1">
    <location>
        <begin position="6"/>
        <end position="25"/>
    </location>
</feature>
<dbReference type="Proteomes" id="UP000011531">
    <property type="component" value="Unassembled WGS sequence"/>
</dbReference>
<evidence type="ECO:0000313" key="2">
    <source>
        <dbReference type="EMBL" id="ELY58722.1"/>
    </source>
</evidence>
<keyword evidence="1" id="KW-0812">Transmembrane</keyword>
<feature type="transmembrane region" description="Helical" evidence="1">
    <location>
        <begin position="69"/>
        <end position="89"/>
    </location>
</feature>
<dbReference type="EMBL" id="AOIA01000112">
    <property type="protein sequence ID" value="ELY58722.1"/>
    <property type="molecule type" value="Genomic_DNA"/>
</dbReference>
<gene>
    <name evidence="2" type="ORF">C492_11555</name>
</gene>
<feature type="transmembrane region" description="Helical" evidence="1">
    <location>
        <begin position="37"/>
        <end position="57"/>
    </location>
</feature>
<accession>L9XAQ7</accession>
<dbReference type="STRING" id="1227498.C492_11555"/>
<protein>
    <submittedName>
        <fullName evidence="2">Uncharacterized protein</fullName>
    </submittedName>
</protein>
<keyword evidence="3" id="KW-1185">Reference proteome</keyword>
<dbReference type="AlphaFoldDB" id="L9XAQ7"/>
<keyword evidence="1" id="KW-0472">Membrane</keyword>
<name>L9XAQ7_9EURY</name>
<proteinExistence type="predicted"/>
<organism evidence="2 3">
    <name type="scientific">Natronococcus jeotgali DSM 18795</name>
    <dbReference type="NCBI Taxonomy" id="1227498"/>
    <lineage>
        <taxon>Archaea</taxon>
        <taxon>Methanobacteriati</taxon>
        <taxon>Methanobacteriota</taxon>
        <taxon>Stenosarchaea group</taxon>
        <taxon>Halobacteria</taxon>
        <taxon>Halobacteriales</taxon>
        <taxon>Natrialbaceae</taxon>
        <taxon>Natronococcus</taxon>
    </lineage>
</organism>
<comment type="caution">
    <text evidence="2">The sequence shown here is derived from an EMBL/GenBank/DDBJ whole genome shotgun (WGS) entry which is preliminary data.</text>
</comment>
<keyword evidence="1" id="KW-1133">Transmembrane helix</keyword>